<name>A0AAD9XFA3_9ROSI</name>
<proteinExistence type="predicted"/>
<dbReference type="PANTHER" id="PTHR31973">
    <property type="entry name" value="POLYPROTEIN, PUTATIVE-RELATED"/>
    <property type="match status" value="1"/>
</dbReference>
<accession>A0AAD9XFA3</accession>
<sequence length="99" mass="11521">MCAKDIIANVKTMYDIQIMYSKAHQALDYALPLTYGTHEETFQLLPSFIYVLEQKNPRTITNLQCDEDGKFLYFFMSLSASLRGFRRCMRPILSLMVPI</sequence>
<reference evidence="1" key="1">
    <citation type="journal article" date="2023" name="Plant J.">
        <title>Genome sequences and population genomics provide insights into the demographic history, inbreeding, and mutation load of two 'living fossil' tree species of Dipteronia.</title>
        <authorList>
            <person name="Feng Y."/>
            <person name="Comes H.P."/>
            <person name="Chen J."/>
            <person name="Zhu S."/>
            <person name="Lu R."/>
            <person name="Zhang X."/>
            <person name="Li P."/>
            <person name="Qiu J."/>
            <person name="Olsen K.M."/>
            <person name="Qiu Y."/>
        </authorList>
    </citation>
    <scope>NUCLEOTIDE SEQUENCE</scope>
    <source>
        <strain evidence="1">KIB01</strain>
    </source>
</reference>
<evidence type="ECO:0000313" key="1">
    <source>
        <dbReference type="EMBL" id="KAK2658187.1"/>
    </source>
</evidence>
<dbReference type="EMBL" id="JANJYI010000002">
    <property type="protein sequence ID" value="KAK2658187.1"/>
    <property type="molecule type" value="Genomic_DNA"/>
</dbReference>
<gene>
    <name evidence="1" type="ORF">Ddye_004720</name>
</gene>
<dbReference type="AlphaFoldDB" id="A0AAD9XFA3"/>
<organism evidence="1 2">
    <name type="scientific">Dipteronia dyeriana</name>
    <dbReference type="NCBI Taxonomy" id="168575"/>
    <lineage>
        <taxon>Eukaryota</taxon>
        <taxon>Viridiplantae</taxon>
        <taxon>Streptophyta</taxon>
        <taxon>Embryophyta</taxon>
        <taxon>Tracheophyta</taxon>
        <taxon>Spermatophyta</taxon>
        <taxon>Magnoliopsida</taxon>
        <taxon>eudicotyledons</taxon>
        <taxon>Gunneridae</taxon>
        <taxon>Pentapetalae</taxon>
        <taxon>rosids</taxon>
        <taxon>malvids</taxon>
        <taxon>Sapindales</taxon>
        <taxon>Sapindaceae</taxon>
        <taxon>Hippocastanoideae</taxon>
        <taxon>Acereae</taxon>
        <taxon>Dipteronia</taxon>
    </lineage>
</organism>
<dbReference type="PANTHER" id="PTHR31973:SF195">
    <property type="entry name" value="MUDR FAMILY TRANSPOSASE"/>
    <property type="match status" value="1"/>
</dbReference>
<evidence type="ECO:0000313" key="2">
    <source>
        <dbReference type="Proteomes" id="UP001280121"/>
    </source>
</evidence>
<comment type="caution">
    <text evidence="1">The sequence shown here is derived from an EMBL/GenBank/DDBJ whole genome shotgun (WGS) entry which is preliminary data.</text>
</comment>
<keyword evidence="2" id="KW-1185">Reference proteome</keyword>
<protein>
    <submittedName>
        <fullName evidence="1">Uncharacterized protein</fullName>
    </submittedName>
</protein>
<dbReference type="Proteomes" id="UP001280121">
    <property type="component" value="Unassembled WGS sequence"/>
</dbReference>